<evidence type="ECO:0000313" key="3">
    <source>
        <dbReference type="Proteomes" id="UP000179807"/>
    </source>
</evidence>
<comment type="caution">
    <text evidence="2">The sequence shown here is derived from an EMBL/GenBank/DDBJ whole genome shotgun (WGS) entry which is preliminary data.</text>
</comment>
<dbReference type="OrthoDB" id="10623080at2759"/>
<dbReference type="EMBL" id="MLAK01000570">
    <property type="protein sequence ID" value="OHT12182.1"/>
    <property type="molecule type" value="Genomic_DNA"/>
</dbReference>
<accession>A0A1J4KR84</accession>
<protein>
    <submittedName>
        <fullName evidence="2">Uncharacterized protein</fullName>
    </submittedName>
</protein>
<keyword evidence="1" id="KW-0175">Coiled coil</keyword>
<feature type="coiled-coil region" evidence="1">
    <location>
        <begin position="503"/>
        <end position="604"/>
    </location>
</feature>
<proteinExistence type="predicted"/>
<dbReference type="VEuPathDB" id="TrichDB:TRFO_18194"/>
<feature type="coiled-coil region" evidence="1">
    <location>
        <begin position="681"/>
        <end position="771"/>
    </location>
</feature>
<dbReference type="RefSeq" id="XP_068365318.1">
    <property type="nucleotide sequence ID" value="XM_068500030.1"/>
</dbReference>
<sequence>MKSFIDPICHILESLPIGCQSSADAISQFISTCEIDSEILYSLSTDPQFPPLVRHFTTEAIANMKESTGISTVSDLASSILQFLSSISMRHPVIHEIITSNTNLDDLILAFYDYHISKADIRNINAPLIFPYLKFIALLSASHHVDIIQPKTLEIIFNIASSLLDNPQLAAWSAAIIAGLSRNCPAAEAHIKTMPNLLKIKRDLSSLFSSNDVCIVCAALSATVSLFPIGTDAVSALRASTHFIASDSQFQLLLPLAADAIRDLVQKTKLTEEELTTLLMTAVTAKGYNAYTLFHLLVDLTEYHPAIASIVKTTEYLETLFVSLLSHEEEFVAESGCHLLLCLADNDPHLFVGLNETNLFMTIFSALTEIPVNESSFRSEPFVILLRFLYQGGPPKKSDIALLTQKEDYIFTTFLRHIENNESFLSVCLFLFISQSAKYIKGWTMRLKRIVIDSVFPALVVNVLNESENKHATKDALNALMYFCGCKEPEFFDLFISSYVLLVQRSKEEKKTYIKERNDLLEQLTRIKIEKVNSDSQIEELNQLNSQMINELNISRTKSSMINIGDNNNNTINSNKLEHLKAQIRSLKEENEILKMKTRKQRKDIHQLKSENIGFISKLQSQSQLPSNIDINRKSKSDIVTNNQDSKMTVSVLTNRNFRDEELEEKLASAHKVIYDNSQKMMQLESDLRVQVAANEQLKKELNQLKTELNKEKDHSNQLQMDIEQIEKQNVQYRTLQKDINHIKRKYATKRQQLQEKMAEVEREKGKWESIARFYNKLCQSKGDTMKEVYHVFS</sequence>
<evidence type="ECO:0000256" key="1">
    <source>
        <dbReference type="SAM" id="Coils"/>
    </source>
</evidence>
<keyword evidence="3" id="KW-1185">Reference proteome</keyword>
<evidence type="ECO:0000313" key="2">
    <source>
        <dbReference type="EMBL" id="OHT12182.1"/>
    </source>
</evidence>
<dbReference type="PANTHER" id="PTHR34452">
    <property type="entry name" value="MYOSIN HEAVY CHAIN-RELATED PROTEIN"/>
    <property type="match status" value="1"/>
</dbReference>
<organism evidence="2 3">
    <name type="scientific">Tritrichomonas foetus</name>
    <dbReference type="NCBI Taxonomy" id="1144522"/>
    <lineage>
        <taxon>Eukaryota</taxon>
        <taxon>Metamonada</taxon>
        <taxon>Parabasalia</taxon>
        <taxon>Tritrichomonadida</taxon>
        <taxon>Tritrichomonadidae</taxon>
        <taxon>Tritrichomonas</taxon>
    </lineage>
</organism>
<dbReference type="GeneID" id="94834734"/>
<gene>
    <name evidence="2" type="ORF">TRFO_18194</name>
</gene>
<dbReference type="AlphaFoldDB" id="A0A1J4KR84"/>
<dbReference type="Proteomes" id="UP000179807">
    <property type="component" value="Unassembled WGS sequence"/>
</dbReference>
<reference evidence="2" key="1">
    <citation type="submission" date="2016-10" db="EMBL/GenBank/DDBJ databases">
        <authorList>
            <person name="Benchimol M."/>
            <person name="Almeida L.G."/>
            <person name="Vasconcelos A.T."/>
            <person name="Perreira-Neves A."/>
            <person name="Rosa I.A."/>
            <person name="Tasca T."/>
            <person name="Bogo M.R."/>
            <person name="de Souza W."/>
        </authorList>
    </citation>
    <scope>NUCLEOTIDE SEQUENCE [LARGE SCALE GENOMIC DNA]</scope>
    <source>
        <strain evidence="2">K</strain>
    </source>
</reference>
<name>A0A1J4KR84_9EUKA</name>
<dbReference type="SUPFAM" id="SSF48371">
    <property type="entry name" value="ARM repeat"/>
    <property type="match status" value="1"/>
</dbReference>
<dbReference type="InterPro" id="IPR016024">
    <property type="entry name" value="ARM-type_fold"/>
</dbReference>
<dbReference type="PANTHER" id="PTHR34452:SF7">
    <property type="entry name" value="MYOSIN HEAVY CHAIN-RELATED PROTEIN"/>
    <property type="match status" value="1"/>
</dbReference>